<dbReference type="InterPro" id="IPR036236">
    <property type="entry name" value="Znf_C2H2_sf"/>
</dbReference>
<gene>
    <name evidence="14" type="ORF">LSTR_LSTR012357</name>
</gene>
<feature type="domain" description="C2H2-type" evidence="12">
    <location>
        <begin position="312"/>
        <end position="339"/>
    </location>
</feature>
<dbReference type="SMART" id="SM00868">
    <property type="entry name" value="zf-AD"/>
    <property type="match status" value="1"/>
</dbReference>
<evidence type="ECO:0000256" key="9">
    <source>
        <dbReference type="PROSITE-ProRule" id="PRU00042"/>
    </source>
</evidence>
<evidence type="ECO:0000259" key="13">
    <source>
        <dbReference type="PROSITE" id="PS51915"/>
    </source>
</evidence>
<dbReference type="Proteomes" id="UP000291343">
    <property type="component" value="Unassembled WGS sequence"/>
</dbReference>
<dbReference type="GO" id="GO:0000978">
    <property type="term" value="F:RNA polymerase II cis-regulatory region sequence-specific DNA binding"/>
    <property type="evidence" value="ECO:0007669"/>
    <property type="project" value="TreeGrafter"/>
</dbReference>
<evidence type="ECO:0000256" key="2">
    <source>
        <dbReference type="ARBA" id="ARBA00022723"/>
    </source>
</evidence>
<organism evidence="14 15">
    <name type="scientific">Laodelphax striatellus</name>
    <name type="common">Small brown planthopper</name>
    <name type="synonym">Delphax striatella</name>
    <dbReference type="NCBI Taxonomy" id="195883"/>
    <lineage>
        <taxon>Eukaryota</taxon>
        <taxon>Metazoa</taxon>
        <taxon>Ecdysozoa</taxon>
        <taxon>Arthropoda</taxon>
        <taxon>Hexapoda</taxon>
        <taxon>Insecta</taxon>
        <taxon>Pterygota</taxon>
        <taxon>Neoptera</taxon>
        <taxon>Paraneoptera</taxon>
        <taxon>Hemiptera</taxon>
        <taxon>Auchenorrhyncha</taxon>
        <taxon>Fulgoroidea</taxon>
        <taxon>Delphacidae</taxon>
        <taxon>Criomorphinae</taxon>
        <taxon>Laodelphax</taxon>
    </lineage>
</organism>
<keyword evidence="3" id="KW-0677">Repeat</keyword>
<evidence type="ECO:0000313" key="15">
    <source>
        <dbReference type="Proteomes" id="UP000291343"/>
    </source>
</evidence>
<dbReference type="FunFam" id="3.30.160.60:FF:000072">
    <property type="entry name" value="zinc finger protein 143 isoform X1"/>
    <property type="match status" value="1"/>
</dbReference>
<feature type="binding site" evidence="10">
    <location>
        <position position="14"/>
    </location>
    <ligand>
        <name>Zn(2+)</name>
        <dbReference type="ChEBI" id="CHEBI:29105"/>
    </ligand>
</feature>
<evidence type="ECO:0000259" key="12">
    <source>
        <dbReference type="PROSITE" id="PS50157"/>
    </source>
</evidence>
<evidence type="ECO:0000256" key="3">
    <source>
        <dbReference type="ARBA" id="ARBA00022737"/>
    </source>
</evidence>
<dbReference type="Pfam" id="PF07776">
    <property type="entry name" value="zf-AD"/>
    <property type="match status" value="1"/>
</dbReference>
<protein>
    <recommendedName>
        <fullName evidence="16">Protein krueppel</fullName>
    </recommendedName>
</protein>
<feature type="domain" description="C2H2-type" evidence="12">
    <location>
        <begin position="395"/>
        <end position="423"/>
    </location>
</feature>
<feature type="domain" description="C2H2-type" evidence="12">
    <location>
        <begin position="284"/>
        <end position="311"/>
    </location>
</feature>
<accession>A0A482WLB9</accession>
<feature type="binding site" evidence="10">
    <location>
        <position position="56"/>
    </location>
    <ligand>
        <name>Zn(2+)</name>
        <dbReference type="ChEBI" id="CHEBI:29105"/>
    </ligand>
</feature>
<feature type="compositionally biased region" description="Polar residues" evidence="11">
    <location>
        <begin position="114"/>
        <end position="123"/>
    </location>
</feature>
<dbReference type="Gene3D" id="3.40.1800.20">
    <property type="match status" value="1"/>
</dbReference>
<dbReference type="SMR" id="A0A482WLB9"/>
<dbReference type="Pfam" id="PF00096">
    <property type="entry name" value="zf-C2H2"/>
    <property type="match status" value="5"/>
</dbReference>
<dbReference type="OrthoDB" id="654211at2759"/>
<dbReference type="FunFam" id="3.30.160.60:FF:000446">
    <property type="entry name" value="Zinc finger protein"/>
    <property type="match status" value="1"/>
</dbReference>
<evidence type="ECO:0000256" key="7">
    <source>
        <dbReference type="ARBA" id="ARBA00023242"/>
    </source>
</evidence>
<evidence type="ECO:0000256" key="1">
    <source>
        <dbReference type="ARBA" id="ARBA00004123"/>
    </source>
</evidence>
<evidence type="ECO:0008006" key="16">
    <source>
        <dbReference type="Google" id="ProtNLM"/>
    </source>
</evidence>
<keyword evidence="4 9" id="KW-0863">Zinc-finger</keyword>
<evidence type="ECO:0000256" key="11">
    <source>
        <dbReference type="SAM" id="MobiDB-lite"/>
    </source>
</evidence>
<comment type="caution">
    <text evidence="14">The sequence shown here is derived from an EMBL/GenBank/DDBJ whole genome shotgun (WGS) entry which is preliminary data.</text>
</comment>
<evidence type="ECO:0000256" key="10">
    <source>
        <dbReference type="PROSITE-ProRule" id="PRU01263"/>
    </source>
</evidence>
<reference evidence="14 15" key="1">
    <citation type="journal article" date="2017" name="Gigascience">
        <title>Genome sequence of the small brown planthopper, Laodelphax striatellus.</title>
        <authorList>
            <person name="Zhu J."/>
            <person name="Jiang F."/>
            <person name="Wang X."/>
            <person name="Yang P."/>
            <person name="Bao Y."/>
            <person name="Zhao W."/>
            <person name="Wang W."/>
            <person name="Lu H."/>
            <person name="Wang Q."/>
            <person name="Cui N."/>
            <person name="Li J."/>
            <person name="Chen X."/>
            <person name="Luo L."/>
            <person name="Yu J."/>
            <person name="Kang L."/>
            <person name="Cui F."/>
        </authorList>
    </citation>
    <scope>NUCLEOTIDE SEQUENCE [LARGE SCALE GENOMIC DNA]</scope>
    <source>
        <strain evidence="14">Lst14</strain>
    </source>
</reference>
<feature type="region of interest" description="Disordered" evidence="11">
    <location>
        <begin position="114"/>
        <end position="133"/>
    </location>
</feature>
<dbReference type="InterPro" id="IPR012934">
    <property type="entry name" value="Znf_AD"/>
</dbReference>
<dbReference type="SUPFAM" id="SSF57716">
    <property type="entry name" value="Glucocorticoid receptor-like (DNA-binding domain)"/>
    <property type="match status" value="1"/>
</dbReference>
<dbReference type="GO" id="GO:0005634">
    <property type="term" value="C:nucleus"/>
    <property type="evidence" value="ECO:0007669"/>
    <property type="project" value="UniProtKB-SubCell"/>
</dbReference>
<dbReference type="PANTHER" id="PTHR24388:SF54">
    <property type="entry name" value="PROTEIN ESCARGOT"/>
    <property type="match status" value="1"/>
</dbReference>
<feature type="domain" description="ZAD" evidence="13">
    <location>
        <begin position="9"/>
        <end position="83"/>
    </location>
</feature>
<dbReference type="FunCoup" id="A0A482WLB9">
    <property type="interactions" value="49"/>
</dbReference>
<dbReference type="EMBL" id="QKKF02032971">
    <property type="protein sequence ID" value="RZF34012.1"/>
    <property type="molecule type" value="Genomic_DNA"/>
</dbReference>
<dbReference type="InterPro" id="IPR013087">
    <property type="entry name" value="Znf_C2H2_type"/>
</dbReference>
<feature type="domain" description="C2H2-type" evidence="12">
    <location>
        <begin position="339"/>
        <end position="366"/>
    </location>
</feature>
<comment type="similarity">
    <text evidence="8">Belongs to the snail C2H2-type zinc-finger protein family.</text>
</comment>
<dbReference type="InterPro" id="IPR050527">
    <property type="entry name" value="Snail/Krueppel_Znf"/>
</dbReference>
<dbReference type="PROSITE" id="PS00028">
    <property type="entry name" value="ZINC_FINGER_C2H2_1"/>
    <property type="match status" value="6"/>
</dbReference>
<dbReference type="InParanoid" id="A0A482WLB9"/>
<dbReference type="PROSITE" id="PS50157">
    <property type="entry name" value="ZINC_FINGER_C2H2_2"/>
    <property type="match status" value="6"/>
</dbReference>
<dbReference type="AlphaFoldDB" id="A0A482WLB9"/>
<dbReference type="PROSITE" id="PS51915">
    <property type="entry name" value="ZAD"/>
    <property type="match status" value="1"/>
</dbReference>
<dbReference type="SUPFAM" id="SSF57667">
    <property type="entry name" value="beta-beta-alpha zinc fingers"/>
    <property type="match status" value="4"/>
</dbReference>
<dbReference type="PANTHER" id="PTHR24388">
    <property type="entry name" value="ZINC FINGER PROTEIN"/>
    <property type="match status" value="1"/>
</dbReference>
<name>A0A482WLB9_LAOST</name>
<sequence>MDENKKFDCICRICTDESEGINIYSEEGKKQNLEGKIRKYLYISVYVEDNLPKMVCQDCKIKLDDVHQFATMAVKMQEKLKKCVKMKSDELTETNCESTDDEHSGSLLHSILTKGQNCSNGNNSPPESPPPSEVTEVEVRIDPMLFFSCDDTNDDGEPIMEVSENGVGDPFANVKSNDKIKRDNDNTTLVVRIPPPPLVPIQSAKELKPYKCTFPNCPRGFNTEIGLQNHLWCHTHSNRKVLSSANLNSKRRRRRRAAFIPVAVQASTADNTSDETVSSNSQSFLCPMCGKSISTKGNLKVHLETHRPKGKYGCDICGRIFKTQSNLYRHKEYHGGVQYPCLVCGRVYPTNSTLRAHSITHSTLRPHKCPLCEKTFKRNQDLKFHINQHTGARPYQCPYCPKAFASSGNCFSHRKRMHPTEVERDREMADEIAR</sequence>
<evidence type="ECO:0000256" key="4">
    <source>
        <dbReference type="ARBA" id="ARBA00022771"/>
    </source>
</evidence>
<keyword evidence="2 10" id="KW-0479">Metal-binding</keyword>
<dbReference type="GO" id="GO:0000981">
    <property type="term" value="F:DNA-binding transcription factor activity, RNA polymerase II-specific"/>
    <property type="evidence" value="ECO:0007669"/>
    <property type="project" value="TreeGrafter"/>
</dbReference>
<dbReference type="STRING" id="195883.A0A482WLB9"/>
<keyword evidence="5 10" id="KW-0862">Zinc</keyword>
<feature type="binding site" evidence="10">
    <location>
        <position position="11"/>
    </location>
    <ligand>
        <name>Zn(2+)</name>
        <dbReference type="ChEBI" id="CHEBI:29105"/>
    </ligand>
</feature>
<dbReference type="Gene3D" id="3.30.160.60">
    <property type="entry name" value="Classic Zinc Finger"/>
    <property type="match status" value="5"/>
</dbReference>
<evidence type="ECO:0000256" key="8">
    <source>
        <dbReference type="ARBA" id="ARBA00037948"/>
    </source>
</evidence>
<keyword evidence="7" id="KW-0539">Nucleus</keyword>
<feature type="domain" description="C2H2-type" evidence="12">
    <location>
        <begin position="210"/>
        <end position="241"/>
    </location>
</feature>
<feature type="domain" description="C2H2-type" evidence="12">
    <location>
        <begin position="367"/>
        <end position="394"/>
    </location>
</feature>
<keyword evidence="15" id="KW-1185">Reference proteome</keyword>
<evidence type="ECO:0000256" key="6">
    <source>
        <dbReference type="ARBA" id="ARBA00023125"/>
    </source>
</evidence>
<evidence type="ECO:0000313" key="14">
    <source>
        <dbReference type="EMBL" id="RZF34012.1"/>
    </source>
</evidence>
<evidence type="ECO:0000256" key="5">
    <source>
        <dbReference type="ARBA" id="ARBA00022833"/>
    </source>
</evidence>
<comment type="subcellular location">
    <subcellularLocation>
        <location evidence="1">Nucleus</location>
    </subcellularLocation>
</comment>
<feature type="binding site" evidence="10">
    <location>
        <position position="59"/>
    </location>
    <ligand>
        <name>Zn(2+)</name>
        <dbReference type="ChEBI" id="CHEBI:29105"/>
    </ligand>
</feature>
<dbReference type="GO" id="GO:0008270">
    <property type="term" value="F:zinc ion binding"/>
    <property type="evidence" value="ECO:0007669"/>
    <property type="project" value="UniProtKB-UniRule"/>
</dbReference>
<keyword evidence="6" id="KW-0238">DNA-binding</keyword>
<dbReference type="SMART" id="SM00355">
    <property type="entry name" value="ZnF_C2H2"/>
    <property type="match status" value="6"/>
</dbReference>
<proteinExistence type="inferred from homology"/>